<reference evidence="6" key="1">
    <citation type="journal article" date="2019" name="Int. J. Syst. Evol. Microbiol.">
        <title>The Global Catalogue of Microorganisms (GCM) 10K type strain sequencing project: providing services to taxonomists for standard genome sequencing and annotation.</title>
        <authorList>
            <consortium name="The Broad Institute Genomics Platform"/>
            <consortium name="The Broad Institute Genome Sequencing Center for Infectious Disease"/>
            <person name="Wu L."/>
            <person name="Ma J."/>
        </authorList>
    </citation>
    <scope>NUCLEOTIDE SEQUENCE [LARGE SCALE GENOMIC DNA]</scope>
    <source>
        <strain evidence="6">CCUG 62114</strain>
    </source>
</reference>
<feature type="domain" description="NusG-like N-terminal" evidence="4">
    <location>
        <begin position="9"/>
        <end position="100"/>
    </location>
</feature>
<keyword evidence="3" id="KW-0804">Transcription</keyword>
<dbReference type="RefSeq" id="WP_377713400.1">
    <property type="nucleotide sequence ID" value="NZ_JBHTJM010000003.1"/>
</dbReference>
<evidence type="ECO:0000256" key="1">
    <source>
        <dbReference type="ARBA" id="ARBA00022814"/>
    </source>
</evidence>
<accession>A0ABW3HZR4</accession>
<keyword evidence="2" id="KW-0805">Transcription regulation</keyword>
<gene>
    <name evidence="5" type="ORF">ACFQ1O_03515</name>
</gene>
<evidence type="ECO:0000259" key="4">
    <source>
        <dbReference type="Pfam" id="PF02357"/>
    </source>
</evidence>
<comment type="caution">
    <text evidence="5">The sequence shown here is derived from an EMBL/GenBank/DDBJ whole genome shotgun (WGS) entry which is preliminary data.</text>
</comment>
<evidence type="ECO:0000313" key="6">
    <source>
        <dbReference type="Proteomes" id="UP001596997"/>
    </source>
</evidence>
<dbReference type="PANTHER" id="PTHR30265:SF4">
    <property type="entry name" value="KOW MOTIF FAMILY PROTEIN, EXPRESSED"/>
    <property type="match status" value="1"/>
</dbReference>
<evidence type="ECO:0000313" key="5">
    <source>
        <dbReference type="EMBL" id="MFD0963070.1"/>
    </source>
</evidence>
<dbReference type="InterPro" id="IPR006645">
    <property type="entry name" value="NGN-like_dom"/>
</dbReference>
<evidence type="ECO:0000256" key="3">
    <source>
        <dbReference type="ARBA" id="ARBA00023163"/>
    </source>
</evidence>
<dbReference type="SUPFAM" id="SSF82679">
    <property type="entry name" value="N-utilization substance G protein NusG, N-terminal domain"/>
    <property type="match status" value="1"/>
</dbReference>
<dbReference type="InterPro" id="IPR043425">
    <property type="entry name" value="NusG-like"/>
</dbReference>
<dbReference type="InterPro" id="IPR036735">
    <property type="entry name" value="NGN_dom_sf"/>
</dbReference>
<name>A0ABW3HZR4_9FLAO</name>
<keyword evidence="1" id="KW-0889">Transcription antitermination</keyword>
<dbReference type="Proteomes" id="UP001596997">
    <property type="component" value="Unassembled WGS sequence"/>
</dbReference>
<dbReference type="PANTHER" id="PTHR30265">
    <property type="entry name" value="RHO-INTERACTING TRANSCRIPTION TERMINATION FACTOR NUSG"/>
    <property type="match status" value="1"/>
</dbReference>
<sequence length="175" mass="19939">MRKSQSQGWHVLYVKSRHEKKVYEKLLENNLEAYLPLVLTERKWSDRVKKVLMPLIKSYVFVNINTAMDFYKALSVSGVCSYISFGNDYAIVKDEEIEKLKFLIEVEGISEISIKEETLCLGEHRVISSGPLAGLECEVLQIKNKSMVTVRLGALKQNVVATVPSEYLSEFSKAM</sequence>
<dbReference type="CDD" id="cd09895">
    <property type="entry name" value="NGN_SP_UpxY"/>
    <property type="match status" value="1"/>
</dbReference>
<protein>
    <submittedName>
        <fullName evidence="5">UpxY family transcription antiterminator</fullName>
    </submittedName>
</protein>
<keyword evidence="6" id="KW-1185">Reference proteome</keyword>
<proteinExistence type="predicted"/>
<organism evidence="5 6">
    <name type="scientific">Pseudofulvibacter geojedonensis</name>
    <dbReference type="NCBI Taxonomy" id="1123758"/>
    <lineage>
        <taxon>Bacteria</taxon>
        <taxon>Pseudomonadati</taxon>
        <taxon>Bacteroidota</taxon>
        <taxon>Flavobacteriia</taxon>
        <taxon>Flavobacteriales</taxon>
        <taxon>Flavobacteriaceae</taxon>
        <taxon>Pseudofulvibacter</taxon>
    </lineage>
</organism>
<dbReference type="Pfam" id="PF02357">
    <property type="entry name" value="NusG"/>
    <property type="match status" value="1"/>
</dbReference>
<dbReference type="NCBIfam" id="NF033644">
    <property type="entry name" value="antiterm_UpxY"/>
    <property type="match status" value="1"/>
</dbReference>
<evidence type="ECO:0000256" key="2">
    <source>
        <dbReference type="ARBA" id="ARBA00023015"/>
    </source>
</evidence>
<dbReference type="EMBL" id="JBHTJM010000003">
    <property type="protein sequence ID" value="MFD0963070.1"/>
    <property type="molecule type" value="Genomic_DNA"/>
</dbReference>
<dbReference type="Gene3D" id="3.30.70.940">
    <property type="entry name" value="NusG, N-terminal domain"/>
    <property type="match status" value="1"/>
</dbReference>